<comment type="caution">
    <text evidence="4">The sequence shown here is derived from an EMBL/GenBank/DDBJ whole genome shotgun (WGS) entry which is preliminary data.</text>
</comment>
<proteinExistence type="predicted"/>
<keyword evidence="1" id="KW-0808">Transferase</keyword>
<dbReference type="PANTHER" id="PTHR43877">
    <property type="entry name" value="AMINOALKYLPHOSPHONATE N-ACETYLTRANSFERASE-RELATED-RELATED"/>
    <property type="match status" value="1"/>
</dbReference>
<dbReference type="PANTHER" id="PTHR43877:SF2">
    <property type="entry name" value="AMINOALKYLPHOSPHONATE N-ACETYLTRANSFERASE-RELATED"/>
    <property type="match status" value="1"/>
</dbReference>
<organism evidence="4 5">
    <name type="scientific">Thioclava sediminum</name>
    <dbReference type="NCBI Taxonomy" id="1915319"/>
    <lineage>
        <taxon>Bacteria</taxon>
        <taxon>Pseudomonadati</taxon>
        <taxon>Pseudomonadota</taxon>
        <taxon>Alphaproteobacteria</taxon>
        <taxon>Rhodobacterales</taxon>
        <taxon>Paracoccaceae</taxon>
        <taxon>Thioclava</taxon>
    </lineage>
</organism>
<dbReference type="EMBL" id="MPZV01000001">
    <property type="protein sequence ID" value="OOY25430.1"/>
    <property type="molecule type" value="Genomic_DNA"/>
</dbReference>
<evidence type="ECO:0000313" key="5">
    <source>
        <dbReference type="Proteomes" id="UP000190787"/>
    </source>
</evidence>
<evidence type="ECO:0000256" key="1">
    <source>
        <dbReference type="ARBA" id="ARBA00022679"/>
    </source>
</evidence>
<feature type="domain" description="N-acetyltransferase" evidence="3">
    <location>
        <begin position="2"/>
        <end position="147"/>
    </location>
</feature>
<dbReference type="Proteomes" id="UP000190787">
    <property type="component" value="Unassembled WGS sequence"/>
</dbReference>
<evidence type="ECO:0000313" key="4">
    <source>
        <dbReference type="EMBL" id="OOY25430.1"/>
    </source>
</evidence>
<keyword evidence="5" id="KW-1185">Reference proteome</keyword>
<name>A0ABX3N3F3_9RHOB</name>
<keyword evidence="2" id="KW-0012">Acyltransferase</keyword>
<accession>A0ABX3N3F3</accession>
<reference evidence="4 5" key="1">
    <citation type="submission" date="2016-11" db="EMBL/GenBank/DDBJ databases">
        <title>A multilocus sequence analysis scheme for characterization of bacteria in the genus Thioclava.</title>
        <authorList>
            <person name="Liu Y."/>
            <person name="Shao Z."/>
        </authorList>
    </citation>
    <scope>NUCLEOTIDE SEQUENCE [LARGE SCALE GENOMIC DNA]</scope>
    <source>
        <strain evidence="4 5">TAW-CT134</strain>
    </source>
</reference>
<sequence>MIEIRHAMDADAVEGVNTLRRSITELCVADHQNDPSEIEDWLGNKTVETWRQWIARDDAVVLVAERNRKVIGVGMATLSGDILLNYVHPDARFGGVSKAILAGLEDVLRARGIRRCRLESTVTAQSFYENCGFRSEGVDAHLLSKSL</sequence>
<dbReference type="InterPro" id="IPR000182">
    <property type="entry name" value="GNAT_dom"/>
</dbReference>
<gene>
    <name evidence="4" type="ORF">BMI91_03185</name>
</gene>
<evidence type="ECO:0000256" key="2">
    <source>
        <dbReference type="ARBA" id="ARBA00023315"/>
    </source>
</evidence>
<dbReference type="SUPFAM" id="SSF55729">
    <property type="entry name" value="Acyl-CoA N-acyltransferases (Nat)"/>
    <property type="match status" value="1"/>
</dbReference>
<dbReference type="PROSITE" id="PS51186">
    <property type="entry name" value="GNAT"/>
    <property type="match status" value="1"/>
</dbReference>
<dbReference type="Pfam" id="PF13673">
    <property type="entry name" value="Acetyltransf_10"/>
    <property type="match status" value="1"/>
</dbReference>
<protein>
    <recommendedName>
        <fullName evidence="3">N-acetyltransferase domain-containing protein</fullName>
    </recommendedName>
</protein>
<dbReference type="InterPro" id="IPR016181">
    <property type="entry name" value="Acyl_CoA_acyltransferase"/>
</dbReference>
<dbReference type="PROSITE" id="PS50890">
    <property type="entry name" value="PUA"/>
    <property type="match status" value="1"/>
</dbReference>
<evidence type="ECO:0000259" key="3">
    <source>
        <dbReference type="PROSITE" id="PS51186"/>
    </source>
</evidence>
<dbReference type="InterPro" id="IPR050832">
    <property type="entry name" value="Bact_Acetyltransf"/>
</dbReference>
<dbReference type="Gene3D" id="3.40.630.30">
    <property type="match status" value="1"/>
</dbReference>
<dbReference type="CDD" id="cd04301">
    <property type="entry name" value="NAT_SF"/>
    <property type="match status" value="1"/>
</dbReference>
<dbReference type="RefSeq" id="WP_078599448.1">
    <property type="nucleotide sequence ID" value="NZ_MPZV01000001.1"/>
</dbReference>